<name>A0A368W193_9BACL</name>
<sequence length="127" mass="13724">MKLKTKAIAVISITAIIVGAAITFNEASRLGFTQIATPSSNDGPKKPEAAMETPIPVPDETLLREINEVVGVRDLLTEERKGAAVKEWLAGEDDLSDLDDNPPQTTGNPHPSRKNVSGRNERPVRAR</sequence>
<evidence type="ECO:0000313" key="2">
    <source>
        <dbReference type="EMBL" id="RCW48602.1"/>
    </source>
</evidence>
<keyword evidence="3" id="KW-1185">Reference proteome</keyword>
<feature type="compositionally biased region" description="Polar residues" evidence="1">
    <location>
        <begin position="102"/>
        <end position="118"/>
    </location>
</feature>
<protein>
    <submittedName>
        <fullName evidence="2">Uncharacterized protein</fullName>
    </submittedName>
</protein>
<proteinExistence type="predicted"/>
<evidence type="ECO:0000256" key="1">
    <source>
        <dbReference type="SAM" id="MobiDB-lite"/>
    </source>
</evidence>
<feature type="compositionally biased region" description="Acidic residues" evidence="1">
    <location>
        <begin position="90"/>
        <end position="100"/>
    </location>
</feature>
<reference evidence="2 3" key="1">
    <citation type="submission" date="2018-07" db="EMBL/GenBank/DDBJ databases">
        <title>Genomic Encyclopedia of Type Strains, Phase III (KMG-III): the genomes of soil and plant-associated and newly described type strains.</title>
        <authorList>
            <person name="Whitman W."/>
        </authorList>
    </citation>
    <scope>NUCLEOTIDE SEQUENCE [LARGE SCALE GENOMIC DNA]</scope>
    <source>
        <strain evidence="2 3">CECT 7506</strain>
    </source>
</reference>
<dbReference type="Proteomes" id="UP000252415">
    <property type="component" value="Unassembled WGS sequence"/>
</dbReference>
<dbReference type="AlphaFoldDB" id="A0A368W193"/>
<comment type="caution">
    <text evidence="2">The sequence shown here is derived from an EMBL/GenBank/DDBJ whole genome shotgun (WGS) entry which is preliminary data.</text>
</comment>
<dbReference type="EMBL" id="QPJD01000006">
    <property type="protein sequence ID" value="RCW48602.1"/>
    <property type="molecule type" value="Genomic_DNA"/>
</dbReference>
<dbReference type="OrthoDB" id="10001675at2"/>
<dbReference type="RefSeq" id="WP_114380185.1">
    <property type="nucleotide sequence ID" value="NZ_QPJD01000006.1"/>
</dbReference>
<accession>A0A368W193</accession>
<organism evidence="2 3">
    <name type="scientific">Paenibacillus prosopidis</name>
    <dbReference type="NCBI Taxonomy" id="630520"/>
    <lineage>
        <taxon>Bacteria</taxon>
        <taxon>Bacillati</taxon>
        <taxon>Bacillota</taxon>
        <taxon>Bacilli</taxon>
        <taxon>Bacillales</taxon>
        <taxon>Paenibacillaceae</taxon>
        <taxon>Paenibacillus</taxon>
    </lineage>
</organism>
<gene>
    <name evidence="2" type="ORF">DFP97_106305</name>
</gene>
<feature type="region of interest" description="Disordered" evidence="1">
    <location>
        <begin position="90"/>
        <end position="127"/>
    </location>
</feature>
<evidence type="ECO:0000313" key="3">
    <source>
        <dbReference type="Proteomes" id="UP000252415"/>
    </source>
</evidence>
<feature type="region of interest" description="Disordered" evidence="1">
    <location>
        <begin position="34"/>
        <end position="54"/>
    </location>
</feature>